<proteinExistence type="predicted"/>
<dbReference type="Pfam" id="PF10604">
    <property type="entry name" value="Polyketide_cyc2"/>
    <property type="match status" value="1"/>
</dbReference>
<accession>A0ABV8GRQ8</accession>
<dbReference type="EMBL" id="JBHSAO010000001">
    <property type="protein sequence ID" value="MFC4022253.1"/>
    <property type="molecule type" value="Genomic_DNA"/>
</dbReference>
<protein>
    <submittedName>
        <fullName evidence="1">CoxG family protein</fullName>
    </submittedName>
</protein>
<gene>
    <name evidence="1" type="ORF">ACFOUV_00315</name>
</gene>
<dbReference type="Gene3D" id="3.30.530.20">
    <property type="match status" value="1"/>
</dbReference>
<dbReference type="RefSeq" id="WP_379494771.1">
    <property type="nucleotide sequence ID" value="NZ_JBHSAO010000001.1"/>
</dbReference>
<dbReference type="CDD" id="cd07812">
    <property type="entry name" value="SRPBCC"/>
    <property type="match status" value="1"/>
</dbReference>
<keyword evidence="2" id="KW-1185">Reference proteome</keyword>
<reference evidence="2" key="1">
    <citation type="journal article" date="2019" name="Int. J. Syst. Evol. Microbiol.">
        <title>The Global Catalogue of Microorganisms (GCM) 10K type strain sequencing project: providing services to taxonomists for standard genome sequencing and annotation.</title>
        <authorList>
            <consortium name="The Broad Institute Genomics Platform"/>
            <consortium name="The Broad Institute Genome Sequencing Center for Infectious Disease"/>
            <person name="Wu L."/>
            <person name="Ma J."/>
        </authorList>
    </citation>
    <scope>NUCLEOTIDE SEQUENCE [LARGE SCALE GENOMIC DNA]</scope>
    <source>
        <strain evidence="2">IBRC-M 10703</strain>
    </source>
</reference>
<evidence type="ECO:0000313" key="2">
    <source>
        <dbReference type="Proteomes" id="UP001595772"/>
    </source>
</evidence>
<dbReference type="InterPro" id="IPR023393">
    <property type="entry name" value="START-like_dom_sf"/>
</dbReference>
<sequence length="148" mass="16517">MPGGSHSVQVDCPIETVWTFVRDINNWAPLVPGYIEHQIINDKQSTWKFVSDIGIIKRTLHMEVDIINWQEPTKVTFNLKGINEKFTGSGYFEAEKITEARTKITGYLDIKASGLRGRAINPALKSVIPKTATELTAAVSNDIQKICS</sequence>
<dbReference type="Proteomes" id="UP001595772">
    <property type="component" value="Unassembled WGS sequence"/>
</dbReference>
<evidence type="ECO:0000313" key="1">
    <source>
        <dbReference type="EMBL" id="MFC4022253.1"/>
    </source>
</evidence>
<dbReference type="InterPro" id="IPR019587">
    <property type="entry name" value="Polyketide_cyclase/dehydratase"/>
</dbReference>
<organism evidence="1 2">
    <name type="scientific">Oceanobacillus longus</name>
    <dbReference type="NCBI Taxonomy" id="930120"/>
    <lineage>
        <taxon>Bacteria</taxon>
        <taxon>Bacillati</taxon>
        <taxon>Bacillota</taxon>
        <taxon>Bacilli</taxon>
        <taxon>Bacillales</taxon>
        <taxon>Bacillaceae</taxon>
        <taxon>Oceanobacillus</taxon>
    </lineage>
</organism>
<dbReference type="SUPFAM" id="SSF55961">
    <property type="entry name" value="Bet v1-like"/>
    <property type="match status" value="1"/>
</dbReference>
<name>A0ABV8GRQ8_9BACI</name>
<comment type="caution">
    <text evidence="1">The sequence shown here is derived from an EMBL/GenBank/DDBJ whole genome shotgun (WGS) entry which is preliminary data.</text>
</comment>